<proteinExistence type="predicted"/>
<dbReference type="AlphaFoldDB" id="A0A101JR49"/>
<feature type="region of interest" description="Disordered" evidence="1">
    <location>
        <begin position="88"/>
        <end position="115"/>
    </location>
</feature>
<accession>A0A101JR49</accession>
<gene>
    <name evidence="2" type="ORF">ADL12_24805</name>
</gene>
<feature type="compositionally biased region" description="Low complexity" evidence="1">
    <location>
        <begin position="88"/>
        <end position="111"/>
    </location>
</feature>
<keyword evidence="3" id="KW-1185">Reference proteome</keyword>
<dbReference type="Proteomes" id="UP000053923">
    <property type="component" value="Unassembled WGS sequence"/>
</dbReference>
<organism evidence="2 3">
    <name type="scientific">Streptomyces regalis</name>
    <dbReference type="NCBI Taxonomy" id="68262"/>
    <lineage>
        <taxon>Bacteria</taxon>
        <taxon>Bacillati</taxon>
        <taxon>Actinomycetota</taxon>
        <taxon>Actinomycetes</taxon>
        <taxon>Kitasatosporales</taxon>
        <taxon>Streptomycetaceae</taxon>
        <taxon>Streptomyces</taxon>
    </lineage>
</organism>
<reference evidence="3" key="1">
    <citation type="submission" date="2015-10" db="EMBL/GenBank/DDBJ databases">
        <authorList>
            <person name="Ju K.-S."/>
            <person name="Doroghazi J.R."/>
            <person name="Metcalf W.W."/>
        </authorList>
    </citation>
    <scope>NUCLEOTIDE SEQUENCE [LARGE SCALE GENOMIC DNA]</scope>
    <source>
        <strain evidence="3">NRRL 3151</strain>
    </source>
</reference>
<protein>
    <submittedName>
        <fullName evidence="2">Uncharacterized protein</fullName>
    </submittedName>
</protein>
<evidence type="ECO:0000313" key="2">
    <source>
        <dbReference type="EMBL" id="KUL31565.1"/>
    </source>
</evidence>
<sequence>MPRQTCFELLQRALWDWAFVLPGPELHMAPPDVRLAVRWVGKASRPLPDLMDAAVMRAVLQVLQLKQDGTVAAAEYRCHRSGTASLAAATSSCPEGPSTARSSASRAAGPGQRREVGEVVRALARGADRWRMSWSVSELEPYVMISTSARTFSGDGSL</sequence>
<evidence type="ECO:0000313" key="3">
    <source>
        <dbReference type="Proteomes" id="UP000053923"/>
    </source>
</evidence>
<dbReference type="RefSeq" id="WP_062705286.1">
    <property type="nucleotide sequence ID" value="NZ_LLZG01000254.1"/>
</dbReference>
<dbReference type="EMBL" id="LLZG01000254">
    <property type="protein sequence ID" value="KUL31565.1"/>
    <property type="molecule type" value="Genomic_DNA"/>
</dbReference>
<comment type="caution">
    <text evidence="2">The sequence shown here is derived from an EMBL/GenBank/DDBJ whole genome shotgun (WGS) entry which is preliminary data.</text>
</comment>
<name>A0A101JR49_9ACTN</name>
<evidence type="ECO:0000256" key="1">
    <source>
        <dbReference type="SAM" id="MobiDB-lite"/>
    </source>
</evidence>